<organism evidence="1">
    <name type="scientific">marine sediment metagenome</name>
    <dbReference type="NCBI Taxonomy" id="412755"/>
    <lineage>
        <taxon>unclassified sequences</taxon>
        <taxon>metagenomes</taxon>
        <taxon>ecological metagenomes</taxon>
    </lineage>
</organism>
<dbReference type="EMBL" id="LAZR01031566">
    <property type="protein sequence ID" value="KKL53379.1"/>
    <property type="molecule type" value="Genomic_DNA"/>
</dbReference>
<dbReference type="AlphaFoldDB" id="A0A0F9CVR9"/>
<sequence length="266" mass="28470">LSYLVTSQVVQTQVIELTERVRDFFVEATKGNIVGQTTGNVFAQNDVVGTIEEDIQSQGGTLVFLQNAQLITLSSSDAADTIAGANARTIEIVGLDENFIEISEIVNLLGTSDVNTTQEYIRINRLVVNEVGTYTVSNAGIITATAALSATVQIEIPLGEGVSKSSHYTVPAGQRLIVTRIFVSVDTGKEVDIMLKTRANADDTVAPFSPVIIPRIVKGISVPINAEQRAGILLDEKTDIWGTALTSIGTSEVEINVDFVQYAIGQ</sequence>
<feature type="non-terminal residue" evidence="1">
    <location>
        <position position="1"/>
    </location>
</feature>
<name>A0A0F9CVR9_9ZZZZ</name>
<accession>A0A0F9CVR9</accession>
<evidence type="ECO:0000313" key="1">
    <source>
        <dbReference type="EMBL" id="KKL53379.1"/>
    </source>
</evidence>
<reference evidence="1" key="1">
    <citation type="journal article" date="2015" name="Nature">
        <title>Complex archaea that bridge the gap between prokaryotes and eukaryotes.</title>
        <authorList>
            <person name="Spang A."/>
            <person name="Saw J.H."/>
            <person name="Jorgensen S.L."/>
            <person name="Zaremba-Niedzwiedzka K."/>
            <person name="Martijn J."/>
            <person name="Lind A.E."/>
            <person name="van Eijk R."/>
            <person name="Schleper C."/>
            <person name="Guy L."/>
            <person name="Ettema T.J."/>
        </authorList>
    </citation>
    <scope>NUCLEOTIDE SEQUENCE</scope>
</reference>
<gene>
    <name evidence="1" type="ORF">LCGC14_2276000</name>
</gene>
<protein>
    <submittedName>
        <fullName evidence="1">Uncharacterized protein</fullName>
    </submittedName>
</protein>
<comment type="caution">
    <text evidence="1">The sequence shown here is derived from an EMBL/GenBank/DDBJ whole genome shotgun (WGS) entry which is preliminary data.</text>
</comment>
<proteinExistence type="predicted"/>